<evidence type="ECO:0000259" key="8">
    <source>
        <dbReference type="Pfam" id="PF02882"/>
    </source>
</evidence>
<sequence>MPAHILDGRALAAEMRADLTARAAALRAKGIEPRLTIVFVGENESSIAYVRNLVRSGERCGVDVCVERLPESSDTAQVRESLERLGPDPRVHGVMLQQPLPPSLSIRQIADAIPPEKDVDGAHPTNQGHLAFGSGTRFVPATPAAVMRLLERSPHWPPLGRRTVVIGRSIVVGLPVAMLLLAADATVTVLHKESASLQPFLSLAEIVVVATGVPGLIGGADIAPGATVIDVGTTVVDGVLRGDVEYESAFQVAGAITPVPGGVGPVTNMTLLHNVIEAAESAANSN</sequence>
<evidence type="ECO:0000256" key="1">
    <source>
        <dbReference type="ARBA" id="ARBA00004777"/>
    </source>
</evidence>
<dbReference type="EMBL" id="CABL01000007">
    <property type="protein sequence ID" value="CBH75274.1"/>
    <property type="molecule type" value="Genomic_DNA"/>
</dbReference>
<dbReference type="InterPro" id="IPR036291">
    <property type="entry name" value="NAD(P)-bd_dom_sf"/>
</dbReference>
<gene>
    <name evidence="9" type="primary">folD</name>
    <name evidence="9" type="ORF">CARN1_1495</name>
</gene>
<evidence type="ECO:0000256" key="3">
    <source>
        <dbReference type="ARBA" id="ARBA00022801"/>
    </source>
</evidence>
<dbReference type="SUPFAM" id="SSF51735">
    <property type="entry name" value="NAD(P)-binding Rossmann-fold domains"/>
    <property type="match status" value="1"/>
</dbReference>
<dbReference type="InterPro" id="IPR000672">
    <property type="entry name" value="THF_DH/CycHdrlase"/>
</dbReference>
<proteinExistence type="inferred from homology"/>
<dbReference type="InterPro" id="IPR046346">
    <property type="entry name" value="Aminoacid_DH-like_N_sf"/>
</dbReference>
<dbReference type="EC" id="3.5.4.9" evidence="9"/>
<evidence type="ECO:0000256" key="4">
    <source>
        <dbReference type="ARBA" id="ARBA00022857"/>
    </source>
</evidence>
<dbReference type="GO" id="GO:0004477">
    <property type="term" value="F:methenyltetrahydrofolate cyclohydrolase activity"/>
    <property type="evidence" value="ECO:0007669"/>
    <property type="project" value="UniProtKB-EC"/>
</dbReference>
<dbReference type="InterPro" id="IPR020630">
    <property type="entry name" value="THF_DH/CycHdrlase_cat_dom"/>
</dbReference>
<dbReference type="Pfam" id="PF02882">
    <property type="entry name" value="THF_DHG_CYH_C"/>
    <property type="match status" value="1"/>
</dbReference>
<dbReference type="GO" id="GO:0005829">
    <property type="term" value="C:cytosol"/>
    <property type="evidence" value="ECO:0007669"/>
    <property type="project" value="TreeGrafter"/>
</dbReference>
<evidence type="ECO:0000256" key="2">
    <source>
        <dbReference type="ARBA" id="ARBA00022563"/>
    </source>
</evidence>
<dbReference type="GO" id="GO:0035999">
    <property type="term" value="P:tetrahydrofolate interconversion"/>
    <property type="evidence" value="ECO:0007669"/>
    <property type="project" value="TreeGrafter"/>
</dbReference>
<dbReference type="EC" id="1.5.1.5" evidence="9"/>
<dbReference type="PANTHER" id="PTHR48099:SF5">
    <property type="entry name" value="C-1-TETRAHYDROFOLATE SYNTHASE, CYTOPLASMIC"/>
    <property type="match status" value="1"/>
</dbReference>
<dbReference type="PRINTS" id="PR00085">
    <property type="entry name" value="THFDHDRGNASE"/>
</dbReference>
<dbReference type="AlphaFoldDB" id="E6PFN7"/>
<reference evidence="9" key="1">
    <citation type="submission" date="2009-10" db="EMBL/GenBank/DDBJ databases">
        <title>Diversity of trophic interactions inside an arsenic-rich microbial ecosystem.</title>
        <authorList>
            <person name="Bertin P.N."/>
            <person name="Heinrich-Salmeron A."/>
            <person name="Pelletier E."/>
            <person name="Goulhen-Chollet F."/>
            <person name="Arsene-Ploetze F."/>
            <person name="Gallien S."/>
            <person name="Calteau A."/>
            <person name="Vallenet D."/>
            <person name="Casiot C."/>
            <person name="Chane-Woon-Ming B."/>
            <person name="Giloteaux L."/>
            <person name="Barakat M."/>
            <person name="Bonnefoy V."/>
            <person name="Bruneel O."/>
            <person name="Chandler M."/>
            <person name="Cleiss J."/>
            <person name="Duran R."/>
            <person name="Elbaz-Poulichet F."/>
            <person name="Fonknechten N."/>
            <person name="Lauga B."/>
            <person name="Mornico D."/>
            <person name="Ortet P."/>
            <person name="Schaeffer C."/>
            <person name="Siguier P."/>
            <person name="Alexander Thil Smith A."/>
            <person name="Van Dorsselaer A."/>
            <person name="Weissenbach J."/>
            <person name="Medigue C."/>
            <person name="Le Paslier D."/>
        </authorList>
    </citation>
    <scope>NUCLEOTIDE SEQUENCE</scope>
</reference>
<keyword evidence="5 9" id="KW-0560">Oxidoreductase</keyword>
<evidence type="ECO:0000313" key="9">
    <source>
        <dbReference type="EMBL" id="CBH75274.1"/>
    </source>
</evidence>
<keyword evidence="4" id="KW-0521">NADP</keyword>
<keyword evidence="6" id="KW-0511">Multifunctional enzyme</keyword>
<name>E6PFN7_9ZZZZ</name>
<organism evidence="9">
    <name type="scientific">mine drainage metagenome</name>
    <dbReference type="NCBI Taxonomy" id="410659"/>
    <lineage>
        <taxon>unclassified sequences</taxon>
        <taxon>metagenomes</taxon>
        <taxon>ecological metagenomes</taxon>
    </lineage>
</organism>
<dbReference type="Gene3D" id="3.40.50.720">
    <property type="entry name" value="NAD(P)-binding Rossmann-like Domain"/>
    <property type="match status" value="1"/>
</dbReference>
<comment type="caution">
    <text evidence="9">The sequence shown here is derived from an EMBL/GenBank/DDBJ whole genome shotgun (WGS) entry which is preliminary data.</text>
</comment>
<dbReference type="SUPFAM" id="SSF53223">
    <property type="entry name" value="Aminoacid dehydrogenase-like, N-terminal domain"/>
    <property type="match status" value="1"/>
</dbReference>
<comment type="pathway">
    <text evidence="1">One-carbon metabolism; tetrahydrofolate interconversion.</text>
</comment>
<evidence type="ECO:0000256" key="5">
    <source>
        <dbReference type="ARBA" id="ARBA00023002"/>
    </source>
</evidence>
<feature type="domain" description="Tetrahydrofolate dehydrogenase/cyclohydrolase NAD(P)-binding" evidence="8">
    <location>
        <begin position="140"/>
        <end position="281"/>
    </location>
</feature>
<dbReference type="Gene3D" id="3.40.50.10860">
    <property type="entry name" value="Leucine Dehydrogenase, chain A, domain 1"/>
    <property type="match status" value="1"/>
</dbReference>
<keyword evidence="3 9" id="KW-0378">Hydrolase</keyword>
<protein>
    <submittedName>
        <fullName evidence="9">Bifunctional protein folD</fullName>
        <ecNumber evidence="9">1.5.1.5</ecNumber>
        <ecNumber evidence="9">3.5.4.9</ecNumber>
    </submittedName>
</protein>
<dbReference type="HAMAP" id="MF_01576">
    <property type="entry name" value="THF_DHG_CYH"/>
    <property type="match status" value="1"/>
</dbReference>
<accession>E6PFN7</accession>
<dbReference type="GO" id="GO:0004488">
    <property type="term" value="F:methylenetetrahydrofolate dehydrogenase (NADP+) activity"/>
    <property type="evidence" value="ECO:0007669"/>
    <property type="project" value="UniProtKB-EC"/>
</dbReference>
<dbReference type="InterPro" id="IPR020631">
    <property type="entry name" value="THF_DH/CycHdrlase_NAD-bd_dom"/>
</dbReference>
<dbReference type="Pfam" id="PF00763">
    <property type="entry name" value="THF_DHG_CYH"/>
    <property type="match status" value="1"/>
</dbReference>
<evidence type="ECO:0000259" key="7">
    <source>
        <dbReference type="Pfam" id="PF00763"/>
    </source>
</evidence>
<evidence type="ECO:0000256" key="6">
    <source>
        <dbReference type="ARBA" id="ARBA00023268"/>
    </source>
</evidence>
<feature type="domain" description="Tetrahydrofolate dehydrogenase/cyclohydrolase catalytic" evidence="7">
    <location>
        <begin position="6"/>
        <end position="120"/>
    </location>
</feature>
<keyword evidence="2" id="KW-0554">One-carbon metabolism</keyword>
<dbReference type="CDD" id="cd01080">
    <property type="entry name" value="NAD_bind_m-THF_DH_Cyclohyd"/>
    <property type="match status" value="1"/>
</dbReference>
<dbReference type="PANTHER" id="PTHR48099">
    <property type="entry name" value="C-1-TETRAHYDROFOLATE SYNTHASE, CYTOPLASMIC-RELATED"/>
    <property type="match status" value="1"/>
</dbReference>